<dbReference type="EMBL" id="CH473999">
    <property type="protein sequence ID" value="EDL77973.1"/>
    <property type="molecule type" value="Genomic_DNA"/>
</dbReference>
<dbReference type="Proteomes" id="UP000234681">
    <property type="component" value="Chromosome 11"/>
</dbReference>
<evidence type="ECO:0000313" key="3">
    <source>
        <dbReference type="Proteomes" id="UP000234681"/>
    </source>
</evidence>
<dbReference type="AlphaFoldDB" id="A6JSD4"/>
<proteinExistence type="predicted"/>
<feature type="signal peptide" evidence="1">
    <location>
        <begin position="1"/>
        <end position="20"/>
    </location>
</feature>
<evidence type="ECO:0000256" key="1">
    <source>
        <dbReference type="SAM" id="SignalP"/>
    </source>
</evidence>
<feature type="chain" id="PRO_5039954460" evidence="1">
    <location>
        <begin position="21"/>
        <end position="53"/>
    </location>
</feature>
<organism evidence="2 3">
    <name type="scientific">Rattus norvegicus</name>
    <name type="common">Rat</name>
    <dbReference type="NCBI Taxonomy" id="10116"/>
    <lineage>
        <taxon>Eukaryota</taxon>
        <taxon>Metazoa</taxon>
        <taxon>Chordata</taxon>
        <taxon>Craniata</taxon>
        <taxon>Vertebrata</taxon>
        <taxon>Euteleostomi</taxon>
        <taxon>Mammalia</taxon>
        <taxon>Eutheria</taxon>
        <taxon>Euarchontoglires</taxon>
        <taxon>Glires</taxon>
        <taxon>Rodentia</taxon>
        <taxon>Myomorpha</taxon>
        <taxon>Muroidea</taxon>
        <taxon>Muridae</taxon>
        <taxon>Murinae</taxon>
        <taxon>Rattus</taxon>
    </lineage>
</organism>
<protein>
    <submittedName>
        <fullName evidence="2">RCG36751</fullName>
    </submittedName>
</protein>
<accession>A6JSD4</accession>
<sequence>MMARIPLLFILLTLCSGSVAESQLSQEASMFGSVGQKVTLVCTGTGGDVGAYD</sequence>
<feature type="non-terminal residue" evidence="2">
    <location>
        <position position="53"/>
    </location>
</feature>
<name>A6JSD4_RAT</name>
<gene>
    <name evidence="2" type="ORF">rCG_36751</name>
</gene>
<reference evidence="2 3" key="1">
    <citation type="submission" date="2005-09" db="EMBL/GenBank/DDBJ databases">
        <authorList>
            <person name="Mural R.J."/>
            <person name="Li P.W."/>
            <person name="Adams M.D."/>
            <person name="Amanatides P.G."/>
            <person name="Baden-Tillson H."/>
            <person name="Barnstead M."/>
            <person name="Chin S.H."/>
            <person name="Dew I."/>
            <person name="Evans C.A."/>
            <person name="Ferriera S."/>
            <person name="Flanigan M."/>
            <person name="Fosler C."/>
            <person name="Glodek A."/>
            <person name="Gu Z."/>
            <person name="Holt R.A."/>
            <person name="Jennings D."/>
            <person name="Kraft C.L."/>
            <person name="Lu F."/>
            <person name="Nguyen T."/>
            <person name="Nusskern D.R."/>
            <person name="Pfannkoch C.M."/>
            <person name="Sitter C."/>
            <person name="Sutton G.G."/>
            <person name="Venter J.C."/>
            <person name="Wang Z."/>
            <person name="Woodage T."/>
            <person name="Zheng X.H."/>
            <person name="Zhong F."/>
        </authorList>
    </citation>
    <scope>NUCLEOTIDE SEQUENCE [LARGE SCALE GENOMIC DNA]</scope>
    <source>
        <strain>BN</strain>
        <strain evidence="3">Sprague-Dawley</strain>
    </source>
</reference>
<evidence type="ECO:0000313" key="2">
    <source>
        <dbReference type="EMBL" id="EDL77973.1"/>
    </source>
</evidence>
<keyword evidence="1" id="KW-0732">Signal</keyword>